<evidence type="ECO:0000313" key="1">
    <source>
        <dbReference type="Proteomes" id="UP000887580"/>
    </source>
</evidence>
<name>A0AC35GX29_9BILA</name>
<reference evidence="2" key="1">
    <citation type="submission" date="2022-11" db="UniProtKB">
        <authorList>
            <consortium name="WormBaseParasite"/>
        </authorList>
    </citation>
    <scope>IDENTIFICATION</scope>
</reference>
<dbReference type="WBParaSite" id="PS1159_v2.g9675.t1">
    <property type="protein sequence ID" value="PS1159_v2.g9675.t1"/>
    <property type="gene ID" value="PS1159_v2.g9675"/>
</dbReference>
<organism evidence="1 2">
    <name type="scientific">Panagrolaimus sp. PS1159</name>
    <dbReference type="NCBI Taxonomy" id="55785"/>
    <lineage>
        <taxon>Eukaryota</taxon>
        <taxon>Metazoa</taxon>
        <taxon>Ecdysozoa</taxon>
        <taxon>Nematoda</taxon>
        <taxon>Chromadorea</taxon>
        <taxon>Rhabditida</taxon>
        <taxon>Tylenchina</taxon>
        <taxon>Panagrolaimomorpha</taxon>
        <taxon>Panagrolaimoidea</taxon>
        <taxon>Panagrolaimidae</taxon>
        <taxon>Panagrolaimus</taxon>
    </lineage>
</organism>
<protein>
    <submittedName>
        <fullName evidence="2">Uncharacterized protein</fullName>
    </submittedName>
</protein>
<sequence length="202" mass="22726">MERFYDTIVKNFLDAAANGNIEHVKEAIKEYKVNIMAINGDHNNALILAALNGHYGMIEYLLSKIRDEDQKKCIEFGNQLGITPIIAACASGNYQILGRLLKVFENESIIEMPVTDMGNTCLGIACAYGHLAIVKLLALVFKKIELDPVPKSLCPHPLMLAMINGHSDILDYFYLPSLYRTPEKLYLFSHEDQEEIRQSLPP</sequence>
<proteinExistence type="predicted"/>
<evidence type="ECO:0000313" key="2">
    <source>
        <dbReference type="WBParaSite" id="PS1159_v2.g9675.t1"/>
    </source>
</evidence>
<accession>A0AC35GX29</accession>
<dbReference type="Proteomes" id="UP000887580">
    <property type="component" value="Unplaced"/>
</dbReference>